<dbReference type="InterPro" id="IPR001245">
    <property type="entry name" value="Ser-Thr/Tyr_kinase_cat_dom"/>
</dbReference>
<dbReference type="AlphaFoldDB" id="A0A9Q1Q434"/>
<comment type="catalytic activity">
    <reaction evidence="12">
        <text>L-threonyl-[protein] + ATP = O-phospho-L-threonyl-[protein] + ADP + H(+)</text>
        <dbReference type="Rhea" id="RHEA:46608"/>
        <dbReference type="Rhea" id="RHEA-COMP:11060"/>
        <dbReference type="Rhea" id="RHEA-COMP:11605"/>
        <dbReference type="ChEBI" id="CHEBI:15378"/>
        <dbReference type="ChEBI" id="CHEBI:30013"/>
        <dbReference type="ChEBI" id="CHEBI:30616"/>
        <dbReference type="ChEBI" id="CHEBI:61977"/>
        <dbReference type="ChEBI" id="CHEBI:456216"/>
        <dbReference type="EC" id="2.7.11.1"/>
    </reaction>
</comment>
<keyword evidence="5" id="KW-0808">Transferase</keyword>
<dbReference type="Gene3D" id="1.10.510.10">
    <property type="entry name" value="Transferase(Phosphotransferase) domain 1"/>
    <property type="match status" value="1"/>
</dbReference>
<proteinExistence type="predicted"/>
<evidence type="ECO:0000256" key="8">
    <source>
        <dbReference type="ARBA" id="ARBA00022777"/>
    </source>
</evidence>
<dbReference type="InterPro" id="IPR000719">
    <property type="entry name" value="Prot_kinase_dom"/>
</dbReference>
<evidence type="ECO:0000256" key="13">
    <source>
        <dbReference type="ARBA" id="ARBA00048679"/>
    </source>
</evidence>
<evidence type="ECO:0000256" key="12">
    <source>
        <dbReference type="ARBA" id="ARBA00047899"/>
    </source>
</evidence>
<keyword evidence="6 16" id="KW-0812">Transmembrane</keyword>
<organism evidence="18 19">
    <name type="scientific">Carnegiea gigantea</name>
    <dbReference type="NCBI Taxonomy" id="171969"/>
    <lineage>
        <taxon>Eukaryota</taxon>
        <taxon>Viridiplantae</taxon>
        <taxon>Streptophyta</taxon>
        <taxon>Embryophyta</taxon>
        <taxon>Tracheophyta</taxon>
        <taxon>Spermatophyta</taxon>
        <taxon>Magnoliopsida</taxon>
        <taxon>eudicotyledons</taxon>
        <taxon>Gunneridae</taxon>
        <taxon>Pentapetalae</taxon>
        <taxon>Caryophyllales</taxon>
        <taxon>Cactineae</taxon>
        <taxon>Cactaceae</taxon>
        <taxon>Cactoideae</taxon>
        <taxon>Echinocereeae</taxon>
        <taxon>Carnegiea</taxon>
    </lineage>
</organism>
<keyword evidence="10 16" id="KW-1133">Transmembrane helix</keyword>
<feature type="compositionally biased region" description="Pro residues" evidence="15">
    <location>
        <begin position="39"/>
        <end position="118"/>
    </location>
</feature>
<dbReference type="EMBL" id="JAKOGI010000999">
    <property type="protein sequence ID" value="KAJ8428518.1"/>
    <property type="molecule type" value="Genomic_DNA"/>
</dbReference>
<dbReference type="Pfam" id="PF07714">
    <property type="entry name" value="PK_Tyr_Ser-Thr"/>
    <property type="match status" value="1"/>
</dbReference>
<feature type="compositionally biased region" description="Basic and acidic residues" evidence="15">
    <location>
        <begin position="1"/>
        <end position="17"/>
    </location>
</feature>
<accession>A0A9Q1Q434</accession>
<protein>
    <recommendedName>
        <fullName evidence="2">non-specific serine/threonine protein kinase</fullName>
        <ecNumber evidence="2">2.7.11.1</ecNumber>
    </recommendedName>
</protein>
<keyword evidence="4" id="KW-0723">Serine/threonine-protein kinase</keyword>
<evidence type="ECO:0000256" key="4">
    <source>
        <dbReference type="ARBA" id="ARBA00022527"/>
    </source>
</evidence>
<keyword evidence="9 14" id="KW-0067">ATP-binding</keyword>
<feature type="compositionally biased region" description="Polar residues" evidence="15">
    <location>
        <begin position="652"/>
        <end position="672"/>
    </location>
</feature>
<keyword evidence="19" id="KW-1185">Reference proteome</keyword>
<dbReference type="InterPro" id="IPR047117">
    <property type="entry name" value="PERK1-13-like"/>
</dbReference>
<feature type="binding site" evidence="14">
    <location>
        <position position="368"/>
    </location>
    <ligand>
        <name>ATP</name>
        <dbReference type="ChEBI" id="CHEBI:30616"/>
    </ligand>
</feature>
<dbReference type="CDD" id="cd14066">
    <property type="entry name" value="STKc_IRAK"/>
    <property type="match status" value="1"/>
</dbReference>
<comment type="subcellular location">
    <subcellularLocation>
        <location evidence="1">Cell membrane</location>
        <topology evidence="1">Single-pass membrane protein</topology>
    </subcellularLocation>
</comment>
<feature type="compositionally biased region" description="Pro residues" evidence="15">
    <location>
        <begin position="195"/>
        <end position="205"/>
    </location>
</feature>
<dbReference type="FunFam" id="1.10.510.10:FF:000173">
    <property type="entry name" value="proline-rich receptor-like protein kinase PERK8"/>
    <property type="match status" value="1"/>
</dbReference>
<evidence type="ECO:0000256" key="14">
    <source>
        <dbReference type="PROSITE-ProRule" id="PRU10141"/>
    </source>
</evidence>
<feature type="compositionally biased region" description="Low complexity" evidence="15">
    <location>
        <begin position="206"/>
        <end position="217"/>
    </location>
</feature>
<dbReference type="GO" id="GO:0004674">
    <property type="term" value="F:protein serine/threonine kinase activity"/>
    <property type="evidence" value="ECO:0007669"/>
    <property type="project" value="UniProtKB-KW"/>
</dbReference>
<evidence type="ECO:0000256" key="1">
    <source>
        <dbReference type="ARBA" id="ARBA00004162"/>
    </source>
</evidence>
<dbReference type="SMART" id="SM00220">
    <property type="entry name" value="S_TKc"/>
    <property type="match status" value="1"/>
</dbReference>
<dbReference type="PROSITE" id="PS50011">
    <property type="entry name" value="PROTEIN_KINASE_DOM"/>
    <property type="match status" value="1"/>
</dbReference>
<dbReference type="FunFam" id="3.30.200.20:FF:000212">
    <property type="entry name" value="Proline-rich receptor-like protein kinase PERK8"/>
    <property type="match status" value="1"/>
</dbReference>
<evidence type="ECO:0000256" key="7">
    <source>
        <dbReference type="ARBA" id="ARBA00022741"/>
    </source>
</evidence>
<dbReference type="Gene3D" id="3.30.200.20">
    <property type="entry name" value="Phosphorylase Kinase, domain 1"/>
    <property type="match status" value="1"/>
</dbReference>
<feature type="compositionally biased region" description="Acidic residues" evidence="15">
    <location>
        <begin position="119"/>
        <end position="129"/>
    </location>
</feature>
<feature type="domain" description="Protein kinase" evidence="17">
    <location>
        <begin position="339"/>
        <end position="617"/>
    </location>
</feature>
<comment type="catalytic activity">
    <reaction evidence="13">
        <text>L-seryl-[protein] + ATP = O-phospho-L-seryl-[protein] + ADP + H(+)</text>
        <dbReference type="Rhea" id="RHEA:17989"/>
        <dbReference type="Rhea" id="RHEA-COMP:9863"/>
        <dbReference type="Rhea" id="RHEA-COMP:11604"/>
        <dbReference type="ChEBI" id="CHEBI:15378"/>
        <dbReference type="ChEBI" id="CHEBI:29999"/>
        <dbReference type="ChEBI" id="CHEBI:30616"/>
        <dbReference type="ChEBI" id="CHEBI:83421"/>
        <dbReference type="ChEBI" id="CHEBI:456216"/>
        <dbReference type="EC" id="2.7.11.1"/>
    </reaction>
</comment>
<dbReference type="PROSITE" id="PS00108">
    <property type="entry name" value="PROTEIN_KINASE_ST"/>
    <property type="match status" value="1"/>
</dbReference>
<dbReference type="SUPFAM" id="SSF56112">
    <property type="entry name" value="Protein kinase-like (PK-like)"/>
    <property type="match status" value="1"/>
</dbReference>
<dbReference type="PANTHER" id="PTHR47982:SF32">
    <property type="entry name" value="NON-SPECIFIC SERINE_THREONINE PROTEIN KINASE"/>
    <property type="match status" value="1"/>
</dbReference>
<dbReference type="PROSITE" id="PS00107">
    <property type="entry name" value="PROTEIN_KINASE_ATP"/>
    <property type="match status" value="1"/>
</dbReference>
<keyword evidence="8" id="KW-0418">Kinase</keyword>
<name>A0A9Q1Q434_9CARY</name>
<dbReference type="InterPro" id="IPR017441">
    <property type="entry name" value="Protein_kinase_ATP_BS"/>
</dbReference>
<dbReference type="OrthoDB" id="4062651at2759"/>
<gene>
    <name evidence="18" type="ORF">Cgig2_009205</name>
</gene>
<reference evidence="18" key="1">
    <citation type="submission" date="2022-04" db="EMBL/GenBank/DDBJ databases">
        <title>Carnegiea gigantea Genome sequencing and assembly v2.</title>
        <authorList>
            <person name="Copetti D."/>
            <person name="Sanderson M.J."/>
            <person name="Burquez A."/>
            <person name="Wojciechowski M.F."/>
        </authorList>
    </citation>
    <scope>NUCLEOTIDE SEQUENCE</scope>
    <source>
        <strain evidence="18">SGP5-SGP5p</strain>
        <tissue evidence="18">Aerial part</tissue>
    </source>
</reference>
<evidence type="ECO:0000256" key="11">
    <source>
        <dbReference type="ARBA" id="ARBA00023136"/>
    </source>
</evidence>
<evidence type="ECO:0000313" key="18">
    <source>
        <dbReference type="EMBL" id="KAJ8428518.1"/>
    </source>
</evidence>
<evidence type="ECO:0000256" key="2">
    <source>
        <dbReference type="ARBA" id="ARBA00012513"/>
    </source>
</evidence>
<evidence type="ECO:0000256" key="15">
    <source>
        <dbReference type="SAM" id="MobiDB-lite"/>
    </source>
</evidence>
<dbReference type="Proteomes" id="UP001153076">
    <property type="component" value="Unassembled WGS sequence"/>
</dbReference>
<evidence type="ECO:0000256" key="10">
    <source>
        <dbReference type="ARBA" id="ARBA00022989"/>
    </source>
</evidence>
<feature type="compositionally biased region" description="Low complexity" evidence="15">
    <location>
        <begin position="139"/>
        <end position="151"/>
    </location>
</feature>
<evidence type="ECO:0000256" key="9">
    <source>
        <dbReference type="ARBA" id="ARBA00022840"/>
    </source>
</evidence>
<evidence type="ECO:0000256" key="3">
    <source>
        <dbReference type="ARBA" id="ARBA00022475"/>
    </source>
</evidence>
<sequence>MAPSLDSKDTDKEKDKNSSAPPPSSNSSSPPSNSSSQSPPAPNSSTPPPPNSSPPPPEKSPPPPKATPPSPPPPSPPPSPRASPPPPYEASPSPPPPPPKSSPSPPPPSFKGSPPSPPIEEESPPEEDSPTPSPPYSPPFSSSSSSKAPPSQQRPKGDDRQGSSYPQSAPPPPPSTSTSVSPPPPPPISSSSSSSPPPPPPPSSSPSPRSDSLTTSSGLLPRASQSPGEHVTEYSIVHSPGHPQDQAARIGIALGTVAAVLLIGFMLAIFFVRKRRRKLYNSMYMVPSAFASTTDSGSSFHVKPSPNGGGDYMHSSPDGIGNSKTWFTYEELASATDGFDSKNIIGAGGFGCVYKGFLQDGREVAIKKLKDKSGQGDREFRAEVEIISRVHHRHLVSLVGYCINDQQRLLVYEFVPNDTLYHHLHSPNKAPMNWALRVRVACGSARGIAYLHEDCHPRIIHRDIKSANILLANNWEAKVSDFGLAKLAQELESNTHVSTRVMGTFGYMAPEYATSGKLTEKSDVFSFGVVLLELITGRKPVDDSRPLGDESLVEWARPLMSEALESQNFDELADPRLEGNYDRGEMFRMIEAAAACVRHSASKRPRMSQVVRALDTMGDLSNGVKPGESEIIDSREQSVQIRMFKRMTFESQEYSSDNYTSQSSWTSGNTRGAVSGQAERSSESQT</sequence>
<feature type="transmembrane region" description="Helical" evidence="16">
    <location>
        <begin position="250"/>
        <end position="272"/>
    </location>
</feature>
<evidence type="ECO:0000259" key="17">
    <source>
        <dbReference type="PROSITE" id="PS50011"/>
    </source>
</evidence>
<feature type="region of interest" description="Disordered" evidence="15">
    <location>
        <begin position="652"/>
        <end position="686"/>
    </location>
</feature>
<evidence type="ECO:0000313" key="19">
    <source>
        <dbReference type="Proteomes" id="UP001153076"/>
    </source>
</evidence>
<dbReference type="InterPro" id="IPR008271">
    <property type="entry name" value="Ser/Thr_kinase_AS"/>
</dbReference>
<comment type="caution">
    <text evidence="18">The sequence shown here is derived from an EMBL/GenBank/DDBJ whole genome shotgun (WGS) entry which is preliminary data.</text>
</comment>
<dbReference type="GO" id="GO:0005524">
    <property type="term" value="F:ATP binding"/>
    <property type="evidence" value="ECO:0007669"/>
    <property type="project" value="UniProtKB-UniRule"/>
</dbReference>
<evidence type="ECO:0000256" key="5">
    <source>
        <dbReference type="ARBA" id="ARBA00022679"/>
    </source>
</evidence>
<dbReference type="GO" id="GO:0005886">
    <property type="term" value="C:plasma membrane"/>
    <property type="evidence" value="ECO:0007669"/>
    <property type="project" value="UniProtKB-SubCell"/>
</dbReference>
<evidence type="ECO:0000256" key="6">
    <source>
        <dbReference type="ARBA" id="ARBA00022692"/>
    </source>
</evidence>
<keyword evidence="7 14" id="KW-0547">Nucleotide-binding</keyword>
<dbReference type="InterPro" id="IPR011009">
    <property type="entry name" value="Kinase-like_dom_sf"/>
</dbReference>
<dbReference type="PANTHER" id="PTHR47982">
    <property type="entry name" value="PROLINE-RICH RECEPTOR-LIKE PROTEIN KINASE PERK4"/>
    <property type="match status" value="1"/>
</dbReference>
<dbReference type="PRINTS" id="PR01217">
    <property type="entry name" value="PRICHEXTENSN"/>
</dbReference>
<feature type="region of interest" description="Disordered" evidence="15">
    <location>
        <begin position="1"/>
        <end position="240"/>
    </location>
</feature>
<keyword evidence="3" id="KW-1003">Cell membrane</keyword>
<dbReference type="EC" id="2.7.11.1" evidence="2"/>
<evidence type="ECO:0000256" key="16">
    <source>
        <dbReference type="SAM" id="Phobius"/>
    </source>
</evidence>
<keyword evidence="11 16" id="KW-0472">Membrane</keyword>
<feature type="compositionally biased region" description="Low complexity" evidence="15">
    <location>
        <begin position="25"/>
        <end position="38"/>
    </location>
</feature>
<feature type="compositionally biased region" description="Pro residues" evidence="15">
    <location>
        <begin position="168"/>
        <end position="188"/>
    </location>
</feature>